<feature type="region of interest" description="Disordered" evidence="1">
    <location>
        <begin position="991"/>
        <end position="1038"/>
    </location>
</feature>
<feature type="region of interest" description="Disordered" evidence="1">
    <location>
        <begin position="1219"/>
        <end position="1281"/>
    </location>
</feature>
<feature type="compositionally biased region" description="Polar residues" evidence="1">
    <location>
        <begin position="1099"/>
        <end position="1111"/>
    </location>
</feature>
<feature type="compositionally biased region" description="Polar residues" evidence="1">
    <location>
        <begin position="1010"/>
        <end position="1024"/>
    </location>
</feature>
<evidence type="ECO:0000256" key="1">
    <source>
        <dbReference type="SAM" id="MobiDB-lite"/>
    </source>
</evidence>
<dbReference type="Pfam" id="PF15485">
    <property type="entry name" value="DUF4643"/>
    <property type="match status" value="1"/>
</dbReference>
<feature type="region of interest" description="Disordered" evidence="1">
    <location>
        <begin position="1296"/>
        <end position="1323"/>
    </location>
</feature>
<feature type="compositionally biased region" description="Basic and acidic residues" evidence="1">
    <location>
        <begin position="1219"/>
        <end position="1251"/>
    </location>
</feature>
<accession>A0A8C1GV11</accession>
<feature type="compositionally biased region" description="Polar residues" evidence="1">
    <location>
        <begin position="901"/>
        <end position="911"/>
    </location>
</feature>
<protein>
    <submittedName>
        <fullName evidence="2">Uncharacterized protein</fullName>
    </submittedName>
</protein>
<feature type="compositionally biased region" description="Basic and acidic residues" evidence="1">
    <location>
        <begin position="1306"/>
        <end position="1323"/>
    </location>
</feature>
<dbReference type="Ensembl" id="ENSCCRT00010013898.1">
    <property type="protein sequence ID" value="ENSCCRP00010012770.1"/>
    <property type="gene ID" value="ENSCCRG00010005407.1"/>
</dbReference>
<reference evidence="2" key="2">
    <citation type="submission" date="2025-09" db="UniProtKB">
        <authorList>
            <consortium name="Ensembl"/>
        </authorList>
    </citation>
    <scope>IDENTIFICATION</scope>
</reference>
<feature type="region of interest" description="Disordered" evidence="1">
    <location>
        <begin position="1"/>
        <end position="88"/>
    </location>
</feature>
<dbReference type="InterPro" id="IPR028004">
    <property type="entry name" value="DUF4643"/>
</dbReference>
<name>A0A8C1GV11_CYPCA</name>
<feature type="compositionally biased region" description="Polar residues" evidence="1">
    <location>
        <begin position="1142"/>
        <end position="1151"/>
    </location>
</feature>
<evidence type="ECO:0000313" key="3">
    <source>
        <dbReference type="Proteomes" id="UP000694427"/>
    </source>
</evidence>
<feature type="region of interest" description="Disordered" evidence="1">
    <location>
        <begin position="1099"/>
        <end position="1160"/>
    </location>
</feature>
<feature type="region of interest" description="Disordered" evidence="1">
    <location>
        <begin position="901"/>
        <end position="957"/>
    </location>
</feature>
<dbReference type="PANTHER" id="PTHR38004:SF1">
    <property type="entry name" value="PROLINE-RICH PROTEIN 33"/>
    <property type="match status" value="1"/>
</dbReference>
<feature type="compositionally biased region" description="Low complexity" evidence="1">
    <location>
        <begin position="1174"/>
        <end position="1193"/>
    </location>
</feature>
<feature type="compositionally biased region" description="Polar residues" evidence="1">
    <location>
        <begin position="1252"/>
        <end position="1262"/>
    </location>
</feature>
<feature type="region of interest" description="Disordered" evidence="1">
    <location>
        <begin position="1062"/>
        <end position="1086"/>
    </location>
</feature>
<organism evidence="2 3">
    <name type="scientific">Cyprinus carpio</name>
    <name type="common">Common carp</name>
    <dbReference type="NCBI Taxonomy" id="7962"/>
    <lineage>
        <taxon>Eukaryota</taxon>
        <taxon>Metazoa</taxon>
        <taxon>Chordata</taxon>
        <taxon>Craniata</taxon>
        <taxon>Vertebrata</taxon>
        <taxon>Euteleostomi</taxon>
        <taxon>Actinopterygii</taxon>
        <taxon>Neopterygii</taxon>
        <taxon>Teleostei</taxon>
        <taxon>Ostariophysi</taxon>
        <taxon>Cypriniformes</taxon>
        <taxon>Cyprinidae</taxon>
        <taxon>Cyprininae</taxon>
        <taxon>Cyprinus</taxon>
    </lineage>
</organism>
<feature type="region of interest" description="Disordered" evidence="1">
    <location>
        <begin position="1174"/>
        <end position="1206"/>
    </location>
</feature>
<feature type="region of interest" description="Disordered" evidence="1">
    <location>
        <begin position="842"/>
        <end position="879"/>
    </location>
</feature>
<proteinExistence type="predicted"/>
<evidence type="ECO:0000313" key="2">
    <source>
        <dbReference type="Ensembl" id="ENSCCRP00010012770.1"/>
    </source>
</evidence>
<reference evidence="2" key="1">
    <citation type="submission" date="2025-08" db="UniProtKB">
        <authorList>
            <consortium name="Ensembl"/>
        </authorList>
    </citation>
    <scope>IDENTIFICATION</scope>
</reference>
<feature type="region of interest" description="Disordered" evidence="1">
    <location>
        <begin position="1429"/>
        <end position="1458"/>
    </location>
</feature>
<feature type="compositionally biased region" description="Basic and acidic residues" evidence="1">
    <location>
        <begin position="1434"/>
        <end position="1443"/>
    </location>
</feature>
<keyword evidence="3" id="KW-1185">Reference proteome</keyword>
<feature type="compositionally biased region" description="Polar residues" evidence="1">
    <location>
        <begin position="842"/>
        <end position="860"/>
    </location>
</feature>
<feature type="compositionally biased region" description="Basic and acidic residues" evidence="1">
    <location>
        <begin position="991"/>
        <end position="1007"/>
    </location>
</feature>
<feature type="compositionally biased region" description="Basic residues" evidence="1">
    <location>
        <begin position="35"/>
        <end position="45"/>
    </location>
</feature>
<sequence>MLMALNYGSQPNLLPQQYPPPLLPKPGRDNARLQKLLKKSAKKKVGSSSQTPIPFRSNLSPVNEASPDLEHSDHSTPPRTPESPLFSRTLNSQYSSCSPFYRHSTSPYLYPANSSHYSSTPTLSAQLYSYPAPSLEHQIAPLYTCSSILFDDDSEQATDADPDTSFEIAFSQTLQSSSSTPGTTHGTFGEQQTYQASVQIQAPPLAPVQPPAPNLGLACAPGYQTQPSISQVPVSQSIGERYKNVAPALVTHTPLTYNHVMETTGSHFKTSTMEKITDFPQTRIYTPKTSFYEISKPPIQDSWTCGSTFQGLAPFNAKTSVIGVKHNSGMQYEAQTPSSQINTYASPVTGAKRPVLEASVDNQPLFAFNSTLSTTMISTENQKGPIPQNHLLQPPSSTSVKAQSAAVGHDDGLKKIAMDKMSSTPNGVVFTTGPKPFISNAYSEECLTPKISKCEVSLSKTLAEASKSSSRACEVLTSTVPQEYPMTKTGTPETCIITPGKSVSTDIIQETSMPVLSQNYQKPSMPVNWSPRPPARFVGNQRPSQNDINIPKRKSTYYGLTPAEYIAYGGIKVNSHGDPSVSNPEVPEDLKNVTYENYMTKSPTKTSQETFSIKSDFNAEKSSEALQTPVAALPSQILMTQITDKTEPQTIKNSTSEIPEQETIPGVKPVHIDLNPEDTVYDGLQTTPLRKTINPTAVAEALRQLNAGSADIATLPFTAEGKKMPTYPFPLVQSNIPNSNITGLLTKNFISVQNIPLQTVQSENAHRSIYPTESFNPASVKAMQLQVSANQEQKTMSCLSKCSLETHQTYSIVCDSSIAINTGNELHNIINTKNEGFNKITKNSTNVTDSRMPSADTRSCTKVPPDIKPTALSKPEETKFTAHSKLGASIFTAPSKTEISSPEATCISNADSPDVLPKSNILNPPTPAKIDIFNTPSHSKPEPSQLANTFKSDKSNPVVYSKSEANKTAVLINPDSTPPSLKPIAKINKTPEETKDQQMQKQKHDMNVKSIPSPSNKTNRSSKVPSDAQIFSPAPNTEAPVTHLAMDKSSKQDNSNEGLITLSANKKEPNQKKHLASDLQDSNKTNTDFKAAAKVTVESKLSNSATQQRHSNAIIKPSDNVQQDTKSNMESMQTKPLKSDTQKPLQSSNMKSLRKSPSAENSLAAMLLKAAKSLPLSSSEESSAKSQTEAKASNMDVKAQHAQDSKTTDLLVTDAKVEVFKSDTSKPQKCLKDSLATERQNEAVATDDGKFSQETLSETTPNDQKKQNEPKGAQKPKGLKAKLSGWTRLKKHMVAEPEAPSFPESEVEKNSQKTDIKISGKDKSAGAKEESLCGQDVVKKKDEPRATKMWDAVLFHMFATKENIMKQIHRNKTEEGEQKNIEKDGQLVPSFIHRLPILLYSPRFDARKLKEAAAKPLNKIATAFERGLLHRKQKGEEPKDFNRTAKGFGESTGKTADV</sequence>
<dbReference type="PANTHER" id="PTHR38004">
    <property type="entry name" value="PROLINE-RICH PROTEIN 33"/>
    <property type="match status" value="1"/>
</dbReference>
<dbReference type="Proteomes" id="UP000694427">
    <property type="component" value="Unplaced"/>
</dbReference>
<feature type="compositionally biased region" description="Polar residues" evidence="1">
    <location>
        <begin position="1119"/>
        <end position="1136"/>
    </location>
</feature>